<feature type="non-terminal residue" evidence="1">
    <location>
        <position position="37"/>
    </location>
</feature>
<comment type="caution">
    <text evidence="1">The sequence shown here is derived from an EMBL/GenBank/DDBJ whole genome shotgun (WGS) entry which is preliminary data.</text>
</comment>
<evidence type="ECO:0000313" key="1">
    <source>
        <dbReference type="EMBL" id="CAG7727985.1"/>
    </source>
</evidence>
<sequence length="37" mass="4074">MYDIVVVDVDDLCVVVLVVDMLVGTFNDVVLKCVSED</sequence>
<dbReference type="AlphaFoldDB" id="A0A8J2P141"/>
<keyword evidence="2" id="KW-1185">Reference proteome</keyword>
<gene>
    <name evidence="1" type="ORF">AFUS01_LOCUS16798</name>
</gene>
<accession>A0A8J2P141</accession>
<name>A0A8J2P141_9HEXA</name>
<reference evidence="1" key="1">
    <citation type="submission" date="2021-06" db="EMBL/GenBank/DDBJ databases">
        <authorList>
            <person name="Hodson N. C."/>
            <person name="Mongue J. A."/>
            <person name="Jaron S. K."/>
        </authorList>
    </citation>
    <scope>NUCLEOTIDE SEQUENCE</scope>
</reference>
<proteinExistence type="predicted"/>
<organism evidence="1 2">
    <name type="scientific">Allacma fusca</name>
    <dbReference type="NCBI Taxonomy" id="39272"/>
    <lineage>
        <taxon>Eukaryota</taxon>
        <taxon>Metazoa</taxon>
        <taxon>Ecdysozoa</taxon>
        <taxon>Arthropoda</taxon>
        <taxon>Hexapoda</taxon>
        <taxon>Collembola</taxon>
        <taxon>Symphypleona</taxon>
        <taxon>Sminthuridae</taxon>
        <taxon>Allacma</taxon>
    </lineage>
</organism>
<dbReference type="Proteomes" id="UP000708208">
    <property type="component" value="Unassembled WGS sequence"/>
</dbReference>
<protein>
    <submittedName>
        <fullName evidence="1">Uncharacterized protein</fullName>
    </submittedName>
</protein>
<evidence type="ECO:0000313" key="2">
    <source>
        <dbReference type="Proteomes" id="UP000708208"/>
    </source>
</evidence>
<dbReference type="EMBL" id="CAJVCH010156494">
    <property type="protein sequence ID" value="CAG7727985.1"/>
    <property type="molecule type" value="Genomic_DNA"/>
</dbReference>